<dbReference type="RefSeq" id="WP_182705349.1">
    <property type="nucleotide sequence ID" value="NZ_JACJII010000001.1"/>
</dbReference>
<dbReference type="AlphaFoldDB" id="A0A7W3MXE1"/>
<evidence type="ECO:0000313" key="1">
    <source>
        <dbReference type="EMBL" id="MBA9003665.1"/>
    </source>
</evidence>
<proteinExistence type="predicted"/>
<evidence type="ECO:0000313" key="2">
    <source>
        <dbReference type="Proteomes" id="UP000539313"/>
    </source>
</evidence>
<gene>
    <name evidence="1" type="ORF">HNR21_002547</name>
</gene>
<organism evidence="1 2">
    <name type="scientific">Thermomonospora cellulosilytica</name>
    <dbReference type="NCBI Taxonomy" id="1411118"/>
    <lineage>
        <taxon>Bacteria</taxon>
        <taxon>Bacillati</taxon>
        <taxon>Actinomycetota</taxon>
        <taxon>Actinomycetes</taxon>
        <taxon>Streptosporangiales</taxon>
        <taxon>Thermomonosporaceae</taxon>
        <taxon>Thermomonospora</taxon>
    </lineage>
</organism>
<keyword evidence="2" id="KW-1185">Reference proteome</keyword>
<sequence>MAYATPAELATFLGLAEPPAGAARLLDRASRDVDTATVTAVYDTDTNGAATDPDITAALKAATLEQAAYRLDAGDGTGAGKWADVSIGSAKLGRRTDVTPPAQATAGRLSVDAWQILYAAGLIGQGPW</sequence>
<evidence type="ECO:0008006" key="3">
    <source>
        <dbReference type="Google" id="ProtNLM"/>
    </source>
</evidence>
<protein>
    <recommendedName>
        <fullName evidence="3">Head-to-tail adaptor</fullName>
    </recommendedName>
</protein>
<dbReference type="Proteomes" id="UP000539313">
    <property type="component" value="Unassembled WGS sequence"/>
</dbReference>
<dbReference type="EMBL" id="JACJII010000001">
    <property type="protein sequence ID" value="MBA9003665.1"/>
    <property type="molecule type" value="Genomic_DNA"/>
</dbReference>
<name>A0A7W3MXE1_9ACTN</name>
<comment type="caution">
    <text evidence="1">The sequence shown here is derived from an EMBL/GenBank/DDBJ whole genome shotgun (WGS) entry which is preliminary data.</text>
</comment>
<accession>A0A7W3MXE1</accession>
<reference evidence="1 2" key="1">
    <citation type="submission" date="2020-08" db="EMBL/GenBank/DDBJ databases">
        <title>Sequencing the genomes of 1000 actinobacteria strains.</title>
        <authorList>
            <person name="Klenk H.-P."/>
        </authorList>
    </citation>
    <scope>NUCLEOTIDE SEQUENCE [LARGE SCALE GENOMIC DNA]</scope>
    <source>
        <strain evidence="1 2">DSM 45823</strain>
    </source>
</reference>